<evidence type="ECO:0000313" key="2">
    <source>
        <dbReference type="Proteomes" id="UP001056120"/>
    </source>
</evidence>
<reference evidence="1 2" key="2">
    <citation type="journal article" date="2022" name="Mol. Ecol. Resour.">
        <title>The genomes of chicory, endive, great burdock and yacon provide insights into Asteraceae paleo-polyploidization history and plant inulin production.</title>
        <authorList>
            <person name="Fan W."/>
            <person name="Wang S."/>
            <person name="Wang H."/>
            <person name="Wang A."/>
            <person name="Jiang F."/>
            <person name="Liu H."/>
            <person name="Zhao H."/>
            <person name="Xu D."/>
            <person name="Zhang Y."/>
        </authorList>
    </citation>
    <scope>NUCLEOTIDE SEQUENCE [LARGE SCALE GENOMIC DNA]</scope>
    <source>
        <strain evidence="2">cv. Yunnan</strain>
        <tissue evidence="1">Leaves</tissue>
    </source>
</reference>
<proteinExistence type="predicted"/>
<dbReference type="EMBL" id="CM042039">
    <property type="protein sequence ID" value="KAI3726223.1"/>
    <property type="molecule type" value="Genomic_DNA"/>
</dbReference>
<sequence>METTHSDSPFVIVTGGGLASIAALHDASFRILLTHLRIQFCKNIVLAGVGSLTLNDDNPVIEEALGA</sequence>
<protein>
    <submittedName>
        <fullName evidence="1">Uncharacterized protein</fullName>
    </submittedName>
</protein>
<name>A0ACB9BW22_9ASTR</name>
<comment type="caution">
    <text evidence="1">The sequence shown here is derived from an EMBL/GenBank/DDBJ whole genome shotgun (WGS) entry which is preliminary data.</text>
</comment>
<keyword evidence="2" id="KW-1185">Reference proteome</keyword>
<dbReference type="Proteomes" id="UP001056120">
    <property type="component" value="Linkage Group LG22"/>
</dbReference>
<organism evidence="1 2">
    <name type="scientific">Smallanthus sonchifolius</name>
    <dbReference type="NCBI Taxonomy" id="185202"/>
    <lineage>
        <taxon>Eukaryota</taxon>
        <taxon>Viridiplantae</taxon>
        <taxon>Streptophyta</taxon>
        <taxon>Embryophyta</taxon>
        <taxon>Tracheophyta</taxon>
        <taxon>Spermatophyta</taxon>
        <taxon>Magnoliopsida</taxon>
        <taxon>eudicotyledons</taxon>
        <taxon>Gunneridae</taxon>
        <taxon>Pentapetalae</taxon>
        <taxon>asterids</taxon>
        <taxon>campanulids</taxon>
        <taxon>Asterales</taxon>
        <taxon>Asteraceae</taxon>
        <taxon>Asteroideae</taxon>
        <taxon>Heliantheae alliance</taxon>
        <taxon>Millerieae</taxon>
        <taxon>Smallanthus</taxon>
    </lineage>
</organism>
<gene>
    <name evidence="1" type="ORF">L1987_66020</name>
</gene>
<evidence type="ECO:0000313" key="1">
    <source>
        <dbReference type="EMBL" id="KAI3726223.1"/>
    </source>
</evidence>
<accession>A0ACB9BW22</accession>
<reference evidence="2" key="1">
    <citation type="journal article" date="2022" name="Mol. Ecol. Resour.">
        <title>The genomes of chicory, endive, great burdock and yacon provide insights into Asteraceae palaeo-polyploidization history and plant inulin production.</title>
        <authorList>
            <person name="Fan W."/>
            <person name="Wang S."/>
            <person name="Wang H."/>
            <person name="Wang A."/>
            <person name="Jiang F."/>
            <person name="Liu H."/>
            <person name="Zhao H."/>
            <person name="Xu D."/>
            <person name="Zhang Y."/>
        </authorList>
    </citation>
    <scope>NUCLEOTIDE SEQUENCE [LARGE SCALE GENOMIC DNA]</scope>
    <source>
        <strain evidence="2">cv. Yunnan</strain>
    </source>
</reference>